<proteinExistence type="inferred from homology"/>
<dbReference type="HAMAP" id="MF_02207">
    <property type="entry name" value="MreB"/>
    <property type="match status" value="1"/>
</dbReference>
<evidence type="ECO:0000256" key="2">
    <source>
        <dbReference type="ARBA" id="ARBA00022741"/>
    </source>
</evidence>
<organism evidence="7 8">
    <name type="scientific">Tectimicrobiota bacterium</name>
    <dbReference type="NCBI Taxonomy" id="2528274"/>
    <lineage>
        <taxon>Bacteria</taxon>
        <taxon>Pseudomonadati</taxon>
        <taxon>Nitrospinota/Tectimicrobiota group</taxon>
        <taxon>Candidatus Tectimicrobiota</taxon>
    </lineage>
</organism>
<dbReference type="AlphaFoldDB" id="A0A932ZVL3"/>
<keyword evidence="3 6" id="KW-0067">ATP-binding</keyword>
<feature type="binding site" evidence="6">
    <location>
        <begin position="203"/>
        <end position="206"/>
    </location>
    <ligand>
        <name>ATP</name>
        <dbReference type="ChEBI" id="CHEBI:30616"/>
    </ligand>
</feature>
<evidence type="ECO:0000313" key="7">
    <source>
        <dbReference type="EMBL" id="MBI4252181.1"/>
    </source>
</evidence>
<comment type="function">
    <text evidence="6">Forms membrane-associated dynamic filaments that are essential for cell shape determination. Acts by regulating cell wall synthesis and cell elongation, and thus cell shape. A feedback loop between cell geometry and MreB localization may maintain elongated cell shape by targeting cell wall growth to regions of negative cell wall curvature.</text>
</comment>
<dbReference type="SUPFAM" id="SSF53067">
    <property type="entry name" value="Actin-like ATPase domain"/>
    <property type="match status" value="2"/>
</dbReference>
<dbReference type="EMBL" id="JACQRX010000303">
    <property type="protein sequence ID" value="MBI4252181.1"/>
    <property type="molecule type" value="Genomic_DNA"/>
</dbReference>
<dbReference type="InterPro" id="IPR056546">
    <property type="entry name" value="MreB_MamK-like"/>
</dbReference>
<comment type="subcellular location">
    <subcellularLocation>
        <location evidence="6">Cytoplasm</location>
    </subcellularLocation>
    <text evidence="6">Membrane-associated.</text>
</comment>
<dbReference type="GO" id="GO:0000902">
    <property type="term" value="P:cell morphogenesis"/>
    <property type="evidence" value="ECO:0007669"/>
    <property type="project" value="InterPro"/>
</dbReference>
<keyword evidence="4 6" id="KW-0133">Cell shape</keyword>
<name>A0A932ZVL3_UNCTE</name>
<dbReference type="PANTHER" id="PTHR42749:SF1">
    <property type="entry name" value="CELL SHAPE-DETERMINING PROTEIN MREB"/>
    <property type="match status" value="1"/>
</dbReference>
<feature type="binding site" evidence="6">
    <location>
        <begin position="155"/>
        <end position="157"/>
    </location>
    <ligand>
        <name>ATP</name>
        <dbReference type="ChEBI" id="CHEBI:30616"/>
    </ligand>
</feature>
<dbReference type="NCBIfam" id="NF010539">
    <property type="entry name" value="PRK13927.1"/>
    <property type="match status" value="1"/>
</dbReference>
<protein>
    <recommendedName>
        <fullName evidence="6">Cell shape-determining protein MreB</fullName>
    </recommendedName>
</protein>
<dbReference type="Pfam" id="PF06723">
    <property type="entry name" value="MreB_Mbl"/>
    <property type="match status" value="1"/>
</dbReference>
<keyword evidence="2 6" id="KW-0547">Nucleotide-binding</keyword>
<dbReference type="Proteomes" id="UP000752292">
    <property type="component" value="Unassembled WGS sequence"/>
</dbReference>
<dbReference type="GO" id="GO:0005737">
    <property type="term" value="C:cytoplasm"/>
    <property type="evidence" value="ECO:0007669"/>
    <property type="project" value="UniProtKB-SubCell"/>
</dbReference>
<comment type="similarity">
    <text evidence="5 6">Belongs to the FtsA/MreB family.</text>
</comment>
<dbReference type="PANTHER" id="PTHR42749">
    <property type="entry name" value="CELL SHAPE-DETERMINING PROTEIN MREB"/>
    <property type="match status" value="1"/>
</dbReference>
<dbReference type="GO" id="GO:0005524">
    <property type="term" value="F:ATP binding"/>
    <property type="evidence" value="ECO:0007669"/>
    <property type="project" value="UniProtKB-KW"/>
</dbReference>
<comment type="caution">
    <text evidence="7">The sequence shown here is derived from an EMBL/GenBank/DDBJ whole genome shotgun (WGS) entry which is preliminary data.</text>
</comment>
<evidence type="ECO:0000256" key="1">
    <source>
        <dbReference type="ARBA" id="ARBA00022490"/>
    </source>
</evidence>
<sequence length="332" mass="35491">MGQRLAMDLGTANTLIYREGSIVLDEPSVVALNARNGGSVLAVGKRAKEMYGRTPESIRTIRPMKDGVIADFDVTNAMIRHFIKATMPRRTFARPTMMICVPAGITSVEMKAVIDSAAQCGAAKVHLIEEPMAAAIGSKLPIHEVAGSMVVDIGGGTTEVAVISQYAVAYAESLRIAGDAMDDCIQRYVRREHGLAIGSFEAERVKIEIGSAAPLAEAMDTEVCGSDVSTGIPRVIKLTDEMVRVSLDAPVRAIVESIRKALSKTSPELAADIQRRGIVLAGGGALLKGLGARLHQETGLPIYRVKDPLTAVVRGTGYVLDHFKELRQVCLN</sequence>
<evidence type="ECO:0000256" key="5">
    <source>
        <dbReference type="ARBA" id="ARBA00023458"/>
    </source>
</evidence>
<feature type="binding site" evidence="6">
    <location>
        <begin position="283"/>
        <end position="286"/>
    </location>
    <ligand>
        <name>ATP</name>
        <dbReference type="ChEBI" id="CHEBI:30616"/>
    </ligand>
</feature>
<gene>
    <name evidence="6" type="primary">mreB</name>
    <name evidence="7" type="ORF">HY618_06945</name>
</gene>
<evidence type="ECO:0000256" key="6">
    <source>
        <dbReference type="HAMAP-Rule" id="MF_02207"/>
    </source>
</evidence>
<evidence type="ECO:0000256" key="3">
    <source>
        <dbReference type="ARBA" id="ARBA00022840"/>
    </source>
</evidence>
<evidence type="ECO:0000256" key="4">
    <source>
        <dbReference type="ARBA" id="ARBA00022960"/>
    </source>
</evidence>
<reference evidence="7" key="1">
    <citation type="submission" date="2020-07" db="EMBL/GenBank/DDBJ databases">
        <title>Huge and variable diversity of episymbiotic CPR bacteria and DPANN archaea in groundwater ecosystems.</title>
        <authorList>
            <person name="He C.Y."/>
            <person name="Keren R."/>
            <person name="Whittaker M."/>
            <person name="Farag I.F."/>
            <person name="Doudna J."/>
            <person name="Cate J.H.D."/>
            <person name="Banfield J.F."/>
        </authorList>
    </citation>
    <scope>NUCLEOTIDE SEQUENCE</scope>
    <source>
        <strain evidence="7">NC_groundwater_1370_Ag_S-0.2um_69_93</strain>
    </source>
</reference>
<dbReference type="PRINTS" id="PR01652">
    <property type="entry name" value="SHAPEPROTEIN"/>
</dbReference>
<dbReference type="InterPro" id="IPR043129">
    <property type="entry name" value="ATPase_NBD"/>
</dbReference>
<dbReference type="NCBIfam" id="TIGR00904">
    <property type="entry name" value="mreB"/>
    <property type="match status" value="1"/>
</dbReference>
<feature type="binding site" evidence="6">
    <location>
        <begin position="11"/>
        <end position="13"/>
    </location>
    <ligand>
        <name>ATP</name>
        <dbReference type="ChEBI" id="CHEBI:30616"/>
    </ligand>
</feature>
<keyword evidence="1 6" id="KW-0963">Cytoplasm</keyword>
<dbReference type="InterPro" id="IPR004753">
    <property type="entry name" value="MreB"/>
</dbReference>
<dbReference type="Gene3D" id="3.30.420.40">
    <property type="match status" value="3"/>
</dbReference>
<comment type="subunit">
    <text evidence="6">Forms polymers.</text>
</comment>
<evidence type="ECO:0000313" key="8">
    <source>
        <dbReference type="Proteomes" id="UP000752292"/>
    </source>
</evidence>
<dbReference type="GO" id="GO:0008360">
    <property type="term" value="P:regulation of cell shape"/>
    <property type="evidence" value="ECO:0007669"/>
    <property type="project" value="UniProtKB-UniRule"/>
</dbReference>
<dbReference type="CDD" id="cd10225">
    <property type="entry name" value="ASKHA_NBD_MreB-like"/>
    <property type="match status" value="1"/>
</dbReference>
<accession>A0A932ZVL3</accession>